<proteinExistence type="predicted"/>
<protein>
    <submittedName>
        <fullName evidence="2">Uncharacterized protein</fullName>
    </submittedName>
</protein>
<accession>A0ABD5VFC6</accession>
<feature type="transmembrane region" description="Helical" evidence="1">
    <location>
        <begin position="90"/>
        <end position="110"/>
    </location>
</feature>
<keyword evidence="1" id="KW-0472">Membrane</keyword>
<sequence>MTRLVARAVRDFVTGTPGSPTYAALLAGVAIEAAAVPGLAALGSVLGDALGHSPAIAAMLAAGLAPLLGGVAVGYGVGDGRAVDALGHPATYAYAILPLLARWLVLLALLDRLAPPGSVLLGDTTYLAGVVTPAAIVGAICGAALSPTPSTTDPDRRSRR</sequence>
<keyword evidence="1" id="KW-0812">Transmembrane</keyword>
<evidence type="ECO:0000256" key="1">
    <source>
        <dbReference type="SAM" id="Phobius"/>
    </source>
</evidence>
<organism evidence="2 3">
    <name type="scientific">Halorubellus litoreus</name>
    <dbReference type="NCBI Taxonomy" id="755308"/>
    <lineage>
        <taxon>Archaea</taxon>
        <taxon>Methanobacteriati</taxon>
        <taxon>Methanobacteriota</taxon>
        <taxon>Stenosarchaea group</taxon>
        <taxon>Halobacteria</taxon>
        <taxon>Halobacteriales</taxon>
        <taxon>Halorubellaceae</taxon>
        <taxon>Halorubellus</taxon>
    </lineage>
</organism>
<keyword evidence="1" id="KW-1133">Transmembrane helix</keyword>
<name>A0ABD5VFC6_9EURY</name>
<dbReference type="EMBL" id="JBHSXN010000001">
    <property type="protein sequence ID" value="MFC6952646.1"/>
    <property type="molecule type" value="Genomic_DNA"/>
</dbReference>
<evidence type="ECO:0000313" key="3">
    <source>
        <dbReference type="Proteomes" id="UP001596395"/>
    </source>
</evidence>
<feature type="transmembrane region" description="Helical" evidence="1">
    <location>
        <begin position="55"/>
        <end position="78"/>
    </location>
</feature>
<dbReference type="AlphaFoldDB" id="A0ABD5VFC6"/>
<gene>
    <name evidence="2" type="ORF">ACFQGB_07190</name>
</gene>
<comment type="caution">
    <text evidence="2">The sequence shown here is derived from an EMBL/GenBank/DDBJ whole genome shotgun (WGS) entry which is preliminary data.</text>
</comment>
<reference evidence="2 3" key="1">
    <citation type="journal article" date="2019" name="Int. J. Syst. Evol. Microbiol.">
        <title>The Global Catalogue of Microorganisms (GCM) 10K type strain sequencing project: providing services to taxonomists for standard genome sequencing and annotation.</title>
        <authorList>
            <consortium name="The Broad Institute Genomics Platform"/>
            <consortium name="The Broad Institute Genome Sequencing Center for Infectious Disease"/>
            <person name="Wu L."/>
            <person name="Ma J."/>
        </authorList>
    </citation>
    <scope>NUCLEOTIDE SEQUENCE [LARGE SCALE GENOMIC DNA]</scope>
    <source>
        <strain evidence="2 3">GX26</strain>
    </source>
</reference>
<evidence type="ECO:0000313" key="2">
    <source>
        <dbReference type="EMBL" id="MFC6952646.1"/>
    </source>
</evidence>
<feature type="transmembrane region" description="Helical" evidence="1">
    <location>
        <begin position="21"/>
        <end position="43"/>
    </location>
</feature>
<keyword evidence="3" id="KW-1185">Reference proteome</keyword>
<dbReference type="Proteomes" id="UP001596395">
    <property type="component" value="Unassembled WGS sequence"/>
</dbReference>
<dbReference type="RefSeq" id="WP_336349605.1">
    <property type="nucleotide sequence ID" value="NZ_JAZAQL010000001.1"/>
</dbReference>
<feature type="transmembrane region" description="Helical" evidence="1">
    <location>
        <begin position="130"/>
        <end position="150"/>
    </location>
</feature>